<evidence type="ECO:0000256" key="4">
    <source>
        <dbReference type="ARBA" id="ARBA00013712"/>
    </source>
</evidence>
<keyword evidence="6" id="KW-0597">Phosphoprotein</keyword>
<feature type="compositionally biased region" description="Polar residues" evidence="13">
    <location>
        <begin position="1105"/>
        <end position="1114"/>
    </location>
</feature>
<dbReference type="InterPro" id="IPR035892">
    <property type="entry name" value="C2_domain_sf"/>
</dbReference>
<dbReference type="CDD" id="cd00030">
    <property type="entry name" value="C2"/>
    <property type="match status" value="2"/>
</dbReference>
<feature type="domain" description="WW" evidence="15">
    <location>
        <begin position="527"/>
        <end position="561"/>
    </location>
</feature>
<feature type="region of interest" description="Disordered" evidence="13">
    <location>
        <begin position="1501"/>
        <end position="1522"/>
    </location>
</feature>
<feature type="compositionally biased region" description="Polar residues" evidence="13">
    <location>
        <begin position="909"/>
        <end position="921"/>
    </location>
</feature>
<evidence type="ECO:0000256" key="8">
    <source>
        <dbReference type="ARBA" id="ARBA00023054"/>
    </source>
</evidence>
<dbReference type="PROSITE" id="PS50096">
    <property type="entry name" value="IQ"/>
    <property type="match status" value="5"/>
</dbReference>
<dbReference type="GO" id="GO:0005737">
    <property type="term" value="C:cytoplasm"/>
    <property type="evidence" value="ECO:0007669"/>
    <property type="project" value="UniProtKB-SubCell"/>
</dbReference>
<dbReference type="OrthoDB" id="3045089at2759"/>
<feature type="region of interest" description="Disordered" evidence="13">
    <location>
        <begin position="1048"/>
        <end position="1164"/>
    </location>
</feature>
<dbReference type="InterPro" id="IPR000048">
    <property type="entry name" value="IQ_motif_EF-hand-BS"/>
</dbReference>
<comment type="function">
    <text evidence="10">Regulator of the Hippo/SWH (Sav/Wts/Hpo) signaling pathway, a signaling pathway that plays a pivotal role in organ size control and tumor suppression by restricting proliferation and promoting apoptosis. The core of this pathway is composed of a kinase cascade wherein Hippo (Hpo), in complex with its regulatory protein Salvador (Sav), phosphorylates and activates Warts (Wts) in complex with its regulatory protein Mats, which in turn phosphorylates and inactivates the Yorkie (Yki) oncoprotein. Kibra acts synergistically along with Ex and Mer to regulate the Hippo signaling pathway.</text>
</comment>
<evidence type="ECO:0000259" key="14">
    <source>
        <dbReference type="PROSITE" id="PS50004"/>
    </source>
</evidence>
<dbReference type="PROSITE" id="PS01159">
    <property type="entry name" value="WW_DOMAIN_1"/>
    <property type="match status" value="5"/>
</dbReference>
<feature type="domain" description="C2" evidence="14">
    <location>
        <begin position="1699"/>
        <end position="1827"/>
    </location>
</feature>
<dbReference type="SMART" id="SM00239">
    <property type="entry name" value="C2"/>
    <property type="match status" value="2"/>
</dbReference>
<feature type="domain" description="WW" evidence="15">
    <location>
        <begin position="664"/>
        <end position="698"/>
    </location>
</feature>
<feature type="coiled-coil region" evidence="12">
    <location>
        <begin position="1431"/>
        <end position="1477"/>
    </location>
</feature>
<dbReference type="Gene3D" id="2.60.40.150">
    <property type="entry name" value="C2 domain"/>
    <property type="match status" value="2"/>
</dbReference>
<dbReference type="InterPro" id="IPR001202">
    <property type="entry name" value="WW_dom"/>
</dbReference>
<evidence type="ECO:0000256" key="3">
    <source>
        <dbReference type="ARBA" id="ARBA00010585"/>
    </source>
</evidence>
<feature type="domain" description="WW" evidence="15">
    <location>
        <begin position="623"/>
        <end position="657"/>
    </location>
</feature>
<reference evidence="16 17" key="1">
    <citation type="submission" date="2010-05" db="EMBL/GenBank/DDBJ databases">
        <title>The Genome Sequence of Thecamonas trahens ATCC 50062.</title>
        <authorList>
            <consortium name="The Broad Institute Genome Sequencing Platform"/>
            <person name="Russ C."/>
            <person name="Cuomo C."/>
            <person name="Shea T."/>
            <person name="Young S.K."/>
            <person name="Zeng Q."/>
            <person name="Koehrsen M."/>
            <person name="Haas B."/>
            <person name="Borodovsky M."/>
            <person name="Guigo R."/>
            <person name="Alvarado L."/>
            <person name="Berlin A."/>
            <person name="Bochicchio J."/>
            <person name="Borenstein D."/>
            <person name="Chapman S."/>
            <person name="Chen Z."/>
            <person name="Freedman E."/>
            <person name="Gellesch M."/>
            <person name="Goldberg J."/>
            <person name="Griggs A."/>
            <person name="Gujja S."/>
            <person name="Heilman E."/>
            <person name="Heiman D."/>
            <person name="Hepburn T."/>
            <person name="Howarth C."/>
            <person name="Jen D."/>
            <person name="Larson L."/>
            <person name="Mehta T."/>
            <person name="Park D."/>
            <person name="Pearson M."/>
            <person name="Roberts A."/>
            <person name="Saif S."/>
            <person name="Shenoy N."/>
            <person name="Sisk P."/>
            <person name="Stolte C."/>
            <person name="Sykes S."/>
            <person name="Thomson T."/>
            <person name="Walk T."/>
            <person name="White J."/>
            <person name="Yandava C."/>
            <person name="Burger G."/>
            <person name="Gray M.W."/>
            <person name="Holland P.W.H."/>
            <person name="King N."/>
            <person name="Lang F.B.F."/>
            <person name="Roger A.J."/>
            <person name="Ruiz-Trillo I."/>
            <person name="Lander E."/>
            <person name="Nusbaum C."/>
        </authorList>
    </citation>
    <scope>NUCLEOTIDE SEQUENCE [LARGE SCALE GENOMIC DNA]</scope>
    <source>
        <strain evidence="16 17">ATCC 50062</strain>
    </source>
</reference>
<evidence type="ECO:0000256" key="5">
    <source>
        <dbReference type="ARBA" id="ARBA00022490"/>
    </source>
</evidence>
<evidence type="ECO:0000256" key="9">
    <source>
        <dbReference type="ARBA" id="ARBA00023163"/>
    </source>
</evidence>
<dbReference type="Pfam" id="PF00612">
    <property type="entry name" value="IQ"/>
    <property type="match status" value="3"/>
</dbReference>
<feature type="region of interest" description="Disordered" evidence="13">
    <location>
        <begin position="1805"/>
        <end position="1855"/>
    </location>
</feature>
<feature type="compositionally biased region" description="Low complexity" evidence="13">
    <location>
        <begin position="1805"/>
        <end position="1816"/>
    </location>
</feature>
<dbReference type="GO" id="GO:0016324">
    <property type="term" value="C:apical plasma membrane"/>
    <property type="evidence" value="ECO:0007669"/>
    <property type="project" value="UniProtKB-SubCell"/>
</dbReference>
<comment type="similarity">
    <text evidence="3">Belongs to the WWC family. KIBRA subfamily.</text>
</comment>
<keyword evidence="9" id="KW-0804">Transcription</keyword>
<dbReference type="Proteomes" id="UP000054408">
    <property type="component" value="Unassembled WGS sequence"/>
</dbReference>
<dbReference type="SUPFAM" id="SSF49562">
    <property type="entry name" value="C2 domain (Calcium/lipid-binding domain, CaLB)"/>
    <property type="match status" value="2"/>
</dbReference>
<feature type="domain" description="C2" evidence="14">
    <location>
        <begin position="1504"/>
        <end position="1631"/>
    </location>
</feature>
<feature type="region of interest" description="Disordered" evidence="13">
    <location>
        <begin position="1191"/>
        <end position="1214"/>
    </location>
</feature>
<evidence type="ECO:0000256" key="11">
    <source>
        <dbReference type="ARBA" id="ARBA00025969"/>
    </source>
</evidence>
<dbReference type="EMBL" id="GL349463">
    <property type="protein sequence ID" value="KNC50924.1"/>
    <property type="molecule type" value="Genomic_DNA"/>
</dbReference>
<dbReference type="STRING" id="461836.A0A0L0DF65"/>
<dbReference type="SMART" id="SM00015">
    <property type="entry name" value="IQ"/>
    <property type="match status" value="5"/>
</dbReference>
<feature type="region of interest" description="Disordered" evidence="13">
    <location>
        <begin position="901"/>
        <end position="959"/>
    </location>
</feature>
<gene>
    <name evidence="16" type="ORF">AMSG_12049</name>
</gene>
<evidence type="ECO:0000256" key="6">
    <source>
        <dbReference type="ARBA" id="ARBA00022553"/>
    </source>
</evidence>
<dbReference type="PANTHER" id="PTHR14791:SF29">
    <property type="entry name" value="PROTEIN KIBRA"/>
    <property type="match status" value="1"/>
</dbReference>
<keyword evidence="17" id="KW-1185">Reference proteome</keyword>
<feature type="compositionally biased region" description="Low complexity" evidence="13">
    <location>
        <begin position="933"/>
        <end position="948"/>
    </location>
</feature>
<dbReference type="RefSeq" id="XP_013756677.1">
    <property type="nucleotide sequence ID" value="XM_013901223.1"/>
</dbReference>
<dbReference type="InterPro" id="IPR051105">
    <property type="entry name" value="WWC/KIBRA_Hippo_Reg"/>
</dbReference>
<dbReference type="InterPro" id="IPR036020">
    <property type="entry name" value="WW_dom_sf"/>
</dbReference>
<evidence type="ECO:0000256" key="2">
    <source>
        <dbReference type="ARBA" id="ARBA00004496"/>
    </source>
</evidence>
<keyword evidence="8 12" id="KW-0175">Coiled coil</keyword>
<evidence type="ECO:0000256" key="12">
    <source>
        <dbReference type="SAM" id="Coils"/>
    </source>
</evidence>
<dbReference type="GeneID" id="25569964"/>
<dbReference type="PROSITE" id="PS50020">
    <property type="entry name" value="WW_DOMAIN_2"/>
    <property type="match status" value="5"/>
</dbReference>
<feature type="compositionally biased region" description="Basic and acidic residues" evidence="13">
    <location>
        <begin position="1835"/>
        <end position="1845"/>
    </location>
</feature>
<protein>
    <recommendedName>
        <fullName evidence="4">Protein kibra</fullName>
    </recommendedName>
</protein>
<evidence type="ECO:0000259" key="15">
    <source>
        <dbReference type="PROSITE" id="PS50020"/>
    </source>
</evidence>
<dbReference type="SMART" id="SM00456">
    <property type="entry name" value="WW"/>
    <property type="match status" value="5"/>
</dbReference>
<dbReference type="Pfam" id="PF00397">
    <property type="entry name" value="WW"/>
    <property type="match status" value="5"/>
</dbReference>
<comment type="subcellular location">
    <subcellularLocation>
        <location evidence="1">Apical cell membrane</location>
    </subcellularLocation>
    <subcellularLocation>
        <location evidence="2">Cytoplasm</location>
    </subcellularLocation>
</comment>
<evidence type="ECO:0000256" key="10">
    <source>
        <dbReference type="ARBA" id="ARBA00024960"/>
    </source>
</evidence>
<dbReference type="InterPro" id="IPR000008">
    <property type="entry name" value="C2_dom"/>
</dbReference>
<dbReference type="Pfam" id="PF00168">
    <property type="entry name" value="C2"/>
    <property type="match status" value="2"/>
</dbReference>
<keyword evidence="7" id="KW-0805">Transcription regulation</keyword>
<evidence type="ECO:0000256" key="13">
    <source>
        <dbReference type="SAM" id="MobiDB-lite"/>
    </source>
</evidence>
<dbReference type="eggNOG" id="KOG0940">
    <property type="taxonomic scope" value="Eukaryota"/>
</dbReference>
<evidence type="ECO:0000256" key="7">
    <source>
        <dbReference type="ARBA" id="ARBA00023015"/>
    </source>
</evidence>
<feature type="domain" description="WW" evidence="15">
    <location>
        <begin position="575"/>
        <end position="609"/>
    </location>
</feature>
<evidence type="ECO:0000313" key="16">
    <source>
        <dbReference type="EMBL" id="KNC50924.1"/>
    </source>
</evidence>
<feature type="compositionally biased region" description="Low complexity" evidence="13">
    <location>
        <begin position="1142"/>
        <end position="1153"/>
    </location>
</feature>
<sequence>MASTNTPREALEAMEKQLLAEGFSMQQTWAMRRQKFWHAKLKGNPLRRHLLPSALAPILSGAMRVGQQVVSGAHFNDRVHFYLAPLEMHSSAVVDLAALPPVLVLSGFRKKIMISHNMESSAVAALGTALAAEGIQIGGRGFVENSKTGMYEGSVLTSFEHRETALENVVGVANAIVASGYSLLTVAGEYVFVFRQYLAGVDPIPHRYVGVAGSSDRVYLSANAPEQLINDVMMRVSCGRHVQRDIQRNAVGVFTAKLRGYPFVMWKGLVHSSQNLLAALHAQISQTVISIGDDDYFAAIAPLDGQHDVALGTSGGMVTISLLKDYFRIIPDDGQLFYVLQSGLESYGYRSQRRSMFKRNAYNDPYFSHPRAIFNGFPFKGKYDLVHSEMAIVNLLRAEGFRVEAIHQTQHLERRPNHSRNNHRQENRTTVRDQLIIARYAPHAAHSVTSTMPRQPTMIMAPMPTPLASAPPVGSPSSSGLPPNWEAKIDPGSGKMYYVNHTTKVTQWERPAAPASASTPAPAPAAASLPLDWEAKVDPTSGKTYYVNHKTKVTQWERPAVPVPASTPASAPAAASLPLDWEAKVDPTSGKTYFVNHKTKVTQWERPAVPVPASTPASAPAPASLPLDWEAKVDPTSGKTYYVNHKTKVTQWERPAAPGTTGAAPLPSGWEAKIDPSSGRTFYLNRTTKVTQWHPPPGASAPASAAALSAPPGRFVNPYQKPNAPAPHKRAELGELWEQLEVPAVERRAFEKLWLVDDSPESVRAITHMVDWLEDLMGASLAVERAVEDRERVLAAFGRMEAALVAGEWEVQPQSAARAEVGELANDLRYATLAVVEAIVLWRQHMSRPLPFVWRGVNYMAKMSSDLHALIHLRLAAYLPCFVIENPLLILPQTRYRSGVKRSHRKSLQRPQTASGRSPSSDLRPRPGGTALPARRSGSGSGSPPYRSLIESDDESEAESEQDAFVRRLIAAERLIKGERRIVESVRREREALLQQGLYMPIVCNPDDEPIELASRRAYDDDPALARIDLALAREWSEAQGEFARAQHEAMAATPLPGSSQPSTPRHACSDEASEALPRNLSPVRIAELGCESDGGDETHLAPSVASSSAQGTSDMYLAGGSVADDGMSVDAASTVVHPPDSSQSSEASHAGSNAGDVDVDAPASSRSLSSVLSGEARARAVAYARQESFAQRERAERNQAATHIQSTWRGHRDRRRALALRKKHRHRAAVKIQTEYRAHAARVQASQLRRERDAATKIQTEYRAHAARVKAANLRLLRSKEAKRAAREARRNDAATRIQAVYRGHADRRKFLNRREVVKREHFRDSQRSGGVGALKALIRSYMARQAVQSLHTELAARRSAQLEIVALQREEDARQAAKATVRAQRQAAMDTLVPQIQALVRGHLARVTFRQVLAARKAEAIARAEAKAKVIAAREKERLAAEHARAEAERDRRRLAKAEAEAKAEIAEIAEASASAATPAVMVTNPGDTSIAAVPVVIPDRPSEDKPLPVGDGGSGAKDTADDTLVVQVVEARNLPGRTKSGGINAFAAVSLGDDVQHTLSREDETDPQWKALFKFAINAADRPPDRFLNIAVYDHKVGRDGKTRRRSLGKTKVALAALELDHDTAMWLPLTVSEGDRQATKKPEMLEIAIFNGHGLQSSDPSAPDGAVLMGTIAMRVDSITLNAPINALVNLDHTSSGVLHLKINVQEPEHFSQPHELVVNLVEATKLDLCGARSAAAVSPFAVVRLGSTQYVSRMCHSTLNPAWDDTFVFATKLEAFEQPMIHLVVQVRTAQAKARAKVKAASQTKAQTPAKAKAKAKAKTPAKATASGTGDRKAVKRTADSNRGSLTPGRKQAKAFVVESHDLYTDEQTGAKLLVTLRNKSDETASLKRARLKITALSSEDKTPLRAILPVVVKHFSKRDIAPGDCRRLRLPWPKSIPLGPTHVSLDA</sequence>
<dbReference type="Gene3D" id="2.20.70.10">
    <property type="match status" value="5"/>
</dbReference>
<evidence type="ECO:0000313" key="17">
    <source>
        <dbReference type="Proteomes" id="UP000054408"/>
    </source>
</evidence>
<name>A0A0L0DF65_THETB</name>
<dbReference type="Gene3D" id="1.20.5.190">
    <property type="match status" value="2"/>
</dbReference>
<proteinExistence type="inferred from homology"/>
<dbReference type="CDD" id="cd23767">
    <property type="entry name" value="IQCD"/>
    <property type="match status" value="3"/>
</dbReference>
<dbReference type="PANTHER" id="PTHR14791">
    <property type="entry name" value="BOMB/KIRA PROTEINS"/>
    <property type="match status" value="1"/>
</dbReference>
<organism evidence="16 17">
    <name type="scientific">Thecamonas trahens ATCC 50062</name>
    <dbReference type="NCBI Taxonomy" id="461836"/>
    <lineage>
        <taxon>Eukaryota</taxon>
        <taxon>Apusozoa</taxon>
        <taxon>Apusomonadida</taxon>
        <taxon>Apusomonadidae</taxon>
        <taxon>Thecamonas</taxon>
    </lineage>
</organism>
<feature type="domain" description="WW" evidence="15">
    <location>
        <begin position="479"/>
        <end position="513"/>
    </location>
</feature>
<evidence type="ECO:0000256" key="1">
    <source>
        <dbReference type="ARBA" id="ARBA00004221"/>
    </source>
</evidence>
<dbReference type="CDD" id="cd00201">
    <property type="entry name" value="WW"/>
    <property type="match status" value="5"/>
</dbReference>
<keyword evidence="5" id="KW-0963">Cytoplasm</keyword>
<comment type="subunit">
    <text evidence="11">Forms a complex with Mer and Ex. Interacts (via domain WW 1) with Ex (via RXPPXY motif). Interacts with Mer, Sav, Hpo and Wts.</text>
</comment>
<dbReference type="PROSITE" id="PS50004">
    <property type="entry name" value="C2"/>
    <property type="match status" value="2"/>
</dbReference>
<dbReference type="SUPFAM" id="SSF51045">
    <property type="entry name" value="WW domain"/>
    <property type="match status" value="5"/>
</dbReference>
<accession>A0A0L0DF65</accession>